<dbReference type="RefSeq" id="XP_024398822.1">
    <property type="nucleotide sequence ID" value="XM_024543054.2"/>
</dbReference>
<dbReference type="RefSeq" id="XP_024398815.1">
    <property type="nucleotide sequence ID" value="XM_024543047.2"/>
</dbReference>
<dbReference type="Proteomes" id="UP000006727">
    <property type="component" value="Chromosome 16"/>
</dbReference>
<proteinExistence type="predicted"/>
<feature type="region of interest" description="Disordered" evidence="1">
    <location>
        <begin position="217"/>
        <end position="251"/>
    </location>
</feature>
<evidence type="ECO:0000256" key="1">
    <source>
        <dbReference type="SAM" id="MobiDB-lite"/>
    </source>
</evidence>
<dbReference type="EnsemblPlants" id="Pp3c16_21630V3.1">
    <property type="protein sequence ID" value="PAC:32986320.CDS.1"/>
    <property type="gene ID" value="Pp3c16_21630"/>
</dbReference>
<dbReference type="OrthoDB" id="21595at2759"/>
<dbReference type="PANTHER" id="PTHR46756:SF18">
    <property type="entry name" value="GAS2-LIKE PROTEIN PICKLED EGGS"/>
    <property type="match status" value="1"/>
</dbReference>
<feature type="region of interest" description="Disordered" evidence="1">
    <location>
        <begin position="1"/>
        <end position="22"/>
    </location>
</feature>
<dbReference type="RefSeq" id="XP_024398818.1">
    <property type="nucleotide sequence ID" value="XM_024543050.2"/>
</dbReference>
<evidence type="ECO:0000256" key="2">
    <source>
        <dbReference type="SAM" id="Phobius"/>
    </source>
</evidence>
<protein>
    <recommendedName>
        <fullName evidence="3">Calponin-homology (CH) domain-containing protein</fullName>
    </recommendedName>
</protein>
<feature type="region of interest" description="Disordered" evidence="1">
    <location>
        <begin position="296"/>
        <end position="318"/>
    </location>
</feature>
<feature type="compositionally biased region" description="Low complexity" evidence="1">
    <location>
        <begin position="10"/>
        <end position="22"/>
    </location>
</feature>
<dbReference type="KEGG" id="ppp:112293530"/>
<dbReference type="RefSeq" id="XP_073395841.1">
    <property type="nucleotide sequence ID" value="XM_073539740.1"/>
</dbReference>
<reference evidence="5" key="3">
    <citation type="submission" date="2020-12" db="UniProtKB">
        <authorList>
            <consortium name="EnsemblPlants"/>
        </authorList>
    </citation>
    <scope>IDENTIFICATION</scope>
</reference>
<dbReference type="Gramene" id="Pp3c16_21630V3.6">
    <property type="protein sequence ID" value="PAC:32986325.CDS.1"/>
    <property type="gene ID" value="Pp3c16_21630"/>
</dbReference>
<dbReference type="SMART" id="SM00033">
    <property type="entry name" value="CH"/>
    <property type="match status" value="1"/>
</dbReference>
<dbReference type="PROSITE" id="PS50021">
    <property type="entry name" value="CH"/>
    <property type="match status" value="1"/>
</dbReference>
<dbReference type="HOGENOM" id="CLU_728428_0_0_1"/>
<feature type="transmembrane region" description="Helical" evidence="2">
    <location>
        <begin position="327"/>
        <end position="346"/>
    </location>
</feature>
<dbReference type="SUPFAM" id="SSF47576">
    <property type="entry name" value="Calponin-homology domain, CH-domain"/>
    <property type="match status" value="1"/>
</dbReference>
<dbReference type="eggNOG" id="ENOG502R1IX">
    <property type="taxonomic scope" value="Eukaryota"/>
</dbReference>
<dbReference type="RefSeq" id="XP_024398827.1">
    <property type="nucleotide sequence ID" value="XM_024543059.2"/>
</dbReference>
<dbReference type="Gramene" id="Pp3c16_21630V3.5">
    <property type="protein sequence ID" value="PAC:32986324.CDS.1"/>
    <property type="gene ID" value="Pp3c16_21630"/>
</dbReference>
<dbReference type="Gene3D" id="1.10.418.10">
    <property type="entry name" value="Calponin-like domain"/>
    <property type="match status" value="1"/>
</dbReference>
<dbReference type="EnsemblPlants" id="Pp3c16_21630V3.6">
    <property type="protein sequence ID" value="PAC:32986325.CDS.1"/>
    <property type="gene ID" value="Pp3c16_21630"/>
</dbReference>
<dbReference type="GO" id="GO:0051015">
    <property type="term" value="F:actin filament binding"/>
    <property type="evidence" value="ECO:0000318"/>
    <property type="project" value="GO_Central"/>
</dbReference>
<dbReference type="CDD" id="cd00014">
    <property type="entry name" value="CH_SF"/>
    <property type="match status" value="1"/>
</dbReference>
<dbReference type="EnsemblPlants" id="Pp3c16_21630V3.2">
    <property type="protein sequence ID" value="PAC:32986321.CDS.1"/>
    <property type="gene ID" value="Pp3c16_21630"/>
</dbReference>
<dbReference type="GO" id="GO:0051764">
    <property type="term" value="P:actin crosslink formation"/>
    <property type="evidence" value="ECO:0000318"/>
    <property type="project" value="GO_Central"/>
</dbReference>
<dbReference type="Gramene" id="Pp3c16_21630V3.3">
    <property type="protein sequence ID" value="PAC:32986322.CDS.1"/>
    <property type="gene ID" value="Pp3c16_21630"/>
</dbReference>
<dbReference type="RefSeq" id="XP_024398824.1">
    <property type="nucleotide sequence ID" value="XM_024543056.2"/>
</dbReference>
<evidence type="ECO:0000313" key="5">
    <source>
        <dbReference type="EnsemblPlants" id="PAC:32986320.CDS.1"/>
    </source>
</evidence>
<evidence type="ECO:0000313" key="4">
    <source>
        <dbReference type="EMBL" id="PNR38207.1"/>
    </source>
</evidence>
<dbReference type="InterPro" id="IPR001715">
    <property type="entry name" value="CH_dom"/>
</dbReference>
<keyword evidence="2" id="KW-1133">Transmembrane helix</keyword>
<organism evidence="4">
    <name type="scientific">Physcomitrium patens</name>
    <name type="common">Spreading-leaved earth moss</name>
    <name type="synonym">Physcomitrella patens</name>
    <dbReference type="NCBI Taxonomy" id="3218"/>
    <lineage>
        <taxon>Eukaryota</taxon>
        <taxon>Viridiplantae</taxon>
        <taxon>Streptophyta</taxon>
        <taxon>Embryophyta</taxon>
        <taxon>Bryophyta</taxon>
        <taxon>Bryophytina</taxon>
        <taxon>Bryopsida</taxon>
        <taxon>Funariidae</taxon>
        <taxon>Funariales</taxon>
        <taxon>Funariaceae</taxon>
        <taxon>Physcomitrium</taxon>
    </lineage>
</organism>
<dbReference type="RefSeq" id="XP_024398817.1">
    <property type="nucleotide sequence ID" value="XM_024543049.2"/>
</dbReference>
<keyword evidence="2" id="KW-0472">Membrane</keyword>
<reference evidence="4 6" key="2">
    <citation type="journal article" date="2018" name="Plant J.">
        <title>The Physcomitrella patens chromosome-scale assembly reveals moss genome structure and evolution.</title>
        <authorList>
            <person name="Lang D."/>
            <person name="Ullrich K.K."/>
            <person name="Murat F."/>
            <person name="Fuchs J."/>
            <person name="Jenkins J."/>
            <person name="Haas F.B."/>
            <person name="Piednoel M."/>
            <person name="Gundlach H."/>
            <person name="Van Bel M."/>
            <person name="Meyberg R."/>
            <person name="Vives C."/>
            <person name="Morata J."/>
            <person name="Symeonidi A."/>
            <person name="Hiss M."/>
            <person name="Muchero W."/>
            <person name="Kamisugi Y."/>
            <person name="Saleh O."/>
            <person name="Blanc G."/>
            <person name="Decker E.L."/>
            <person name="van Gessel N."/>
            <person name="Grimwood J."/>
            <person name="Hayes R.D."/>
            <person name="Graham S.W."/>
            <person name="Gunter L.E."/>
            <person name="McDaniel S.F."/>
            <person name="Hoernstein S.N.W."/>
            <person name="Larsson A."/>
            <person name="Li F.W."/>
            <person name="Perroud P.F."/>
            <person name="Phillips J."/>
            <person name="Ranjan P."/>
            <person name="Rokshar D.S."/>
            <person name="Rothfels C.J."/>
            <person name="Schneider L."/>
            <person name="Shu S."/>
            <person name="Stevenson D.W."/>
            <person name="Thummler F."/>
            <person name="Tillich M."/>
            <person name="Villarreal Aguilar J.C."/>
            <person name="Widiez T."/>
            <person name="Wong G.K."/>
            <person name="Wymore A."/>
            <person name="Zhang Y."/>
            <person name="Zimmer A.D."/>
            <person name="Quatrano R.S."/>
            <person name="Mayer K.F.X."/>
            <person name="Goodstein D."/>
            <person name="Casacuberta J.M."/>
            <person name="Vandepoele K."/>
            <person name="Reski R."/>
            <person name="Cuming A.C."/>
            <person name="Tuskan G.A."/>
            <person name="Maumus F."/>
            <person name="Salse J."/>
            <person name="Schmutz J."/>
            <person name="Rensing S.A."/>
        </authorList>
    </citation>
    <scope>NUCLEOTIDE SEQUENCE [LARGE SCALE GENOMIC DNA]</scope>
    <source>
        <strain evidence="5 6">cv. Gransden 2004</strain>
    </source>
</reference>
<dbReference type="InterPro" id="IPR036872">
    <property type="entry name" value="CH_dom_sf"/>
</dbReference>
<dbReference type="EMBL" id="ABEU02000016">
    <property type="protein sequence ID" value="PNR38207.1"/>
    <property type="molecule type" value="Genomic_DNA"/>
</dbReference>
<feature type="domain" description="Calponin-homology (CH)" evidence="3">
    <location>
        <begin position="30"/>
        <end position="154"/>
    </location>
</feature>
<dbReference type="EnsemblPlants" id="Pp3c16_21630V3.3">
    <property type="protein sequence ID" value="PAC:32986322.CDS.1"/>
    <property type="gene ID" value="Pp3c16_21630"/>
</dbReference>
<feature type="compositionally biased region" description="Polar residues" evidence="1">
    <location>
        <begin position="217"/>
        <end position="231"/>
    </location>
</feature>
<dbReference type="STRING" id="3218.A9RE77"/>
<dbReference type="Gramene" id="Pp3c16_21630V3.7">
    <property type="protein sequence ID" value="PAC:32986326.CDS.1"/>
    <property type="gene ID" value="Pp3c16_21630"/>
</dbReference>
<dbReference type="Gramene" id="Pp3c16_21630V3.4">
    <property type="protein sequence ID" value="PAC:32986323.CDS.1"/>
    <property type="gene ID" value="Pp3c16_21630"/>
</dbReference>
<keyword evidence="6" id="KW-1185">Reference proteome</keyword>
<dbReference type="EnsemblPlants" id="Pp3c16_21630V3.4">
    <property type="protein sequence ID" value="PAC:32986323.CDS.1"/>
    <property type="gene ID" value="Pp3c16_21630"/>
</dbReference>
<dbReference type="Gramene" id="Pp3c16_21630V3.1">
    <property type="protein sequence ID" value="PAC:32986320.CDS.1"/>
    <property type="gene ID" value="Pp3c16_21630"/>
</dbReference>
<dbReference type="EnsemblPlants" id="Pp3c16_21630V3.7">
    <property type="protein sequence ID" value="PAC:32986326.CDS.1"/>
    <property type="gene ID" value="Pp3c16_21630"/>
</dbReference>
<dbReference type="RefSeq" id="XP_024398820.1">
    <property type="nucleotide sequence ID" value="XM_024543052.2"/>
</dbReference>
<dbReference type="GeneID" id="112293530"/>
<dbReference type="Gramene" id="Pp3c16_21630V3.2">
    <property type="protein sequence ID" value="PAC:32986321.CDS.1"/>
    <property type="gene ID" value="Pp3c16_21630"/>
</dbReference>
<reference evidence="4 6" key="1">
    <citation type="journal article" date="2008" name="Science">
        <title>The Physcomitrella genome reveals evolutionary insights into the conquest of land by plants.</title>
        <authorList>
            <person name="Rensing S."/>
            <person name="Lang D."/>
            <person name="Zimmer A."/>
            <person name="Terry A."/>
            <person name="Salamov A."/>
            <person name="Shapiro H."/>
            <person name="Nishiyama T."/>
            <person name="Perroud P.-F."/>
            <person name="Lindquist E."/>
            <person name="Kamisugi Y."/>
            <person name="Tanahashi T."/>
            <person name="Sakakibara K."/>
            <person name="Fujita T."/>
            <person name="Oishi K."/>
            <person name="Shin-I T."/>
            <person name="Kuroki Y."/>
            <person name="Toyoda A."/>
            <person name="Suzuki Y."/>
            <person name="Hashimoto A."/>
            <person name="Yamaguchi K."/>
            <person name="Sugano A."/>
            <person name="Kohara Y."/>
            <person name="Fujiyama A."/>
            <person name="Anterola A."/>
            <person name="Aoki S."/>
            <person name="Ashton N."/>
            <person name="Barbazuk W.B."/>
            <person name="Barker E."/>
            <person name="Bennetzen J."/>
            <person name="Bezanilla M."/>
            <person name="Blankenship R."/>
            <person name="Cho S.H."/>
            <person name="Dutcher S."/>
            <person name="Estelle M."/>
            <person name="Fawcett J.A."/>
            <person name="Gundlach H."/>
            <person name="Hanada K."/>
            <person name="Heyl A."/>
            <person name="Hicks K.A."/>
            <person name="Hugh J."/>
            <person name="Lohr M."/>
            <person name="Mayer K."/>
            <person name="Melkozernov A."/>
            <person name="Murata T."/>
            <person name="Nelson D."/>
            <person name="Pils B."/>
            <person name="Prigge M."/>
            <person name="Reiss B."/>
            <person name="Renner T."/>
            <person name="Rombauts S."/>
            <person name="Rushton P."/>
            <person name="Sanderfoot A."/>
            <person name="Schween G."/>
            <person name="Shiu S.-H."/>
            <person name="Stueber K."/>
            <person name="Theodoulou F.L."/>
            <person name="Tu H."/>
            <person name="Van de Peer Y."/>
            <person name="Verrier P.J."/>
            <person name="Waters E."/>
            <person name="Wood A."/>
            <person name="Yang L."/>
            <person name="Cove D."/>
            <person name="Cuming A."/>
            <person name="Hasebe M."/>
            <person name="Lucas S."/>
            <person name="Mishler D.B."/>
            <person name="Reski R."/>
            <person name="Grigoriev I."/>
            <person name="Quatrano R.S."/>
            <person name="Boore J.L."/>
        </authorList>
    </citation>
    <scope>NUCLEOTIDE SEQUENCE [LARGE SCALE GENOMIC DNA]</scope>
    <source>
        <strain evidence="5 6">cv. Gransden 2004</strain>
    </source>
</reference>
<dbReference type="RefSeq" id="XP_024398816.1">
    <property type="nucleotide sequence ID" value="XM_024543048.2"/>
</dbReference>
<name>A9RE77_PHYPA</name>
<dbReference type="PANTHER" id="PTHR46756">
    <property type="entry name" value="TRANSGELIN"/>
    <property type="match status" value="1"/>
</dbReference>
<keyword evidence="2" id="KW-0812">Transmembrane</keyword>
<evidence type="ECO:0000259" key="3">
    <source>
        <dbReference type="PROSITE" id="PS50021"/>
    </source>
</evidence>
<dbReference type="PaxDb" id="3218-PP1S4_106V6.1"/>
<gene>
    <name evidence="5" type="primary">LOC112293530</name>
    <name evidence="4" type="ORF">PHYPA_021318</name>
</gene>
<dbReference type="RefSeq" id="XP_024398821.1">
    <property type="nucleotide sequence ID" value="XM_024543053.2"/>
</dbReference>
<accession>A9RE77</accession>
<sequence>MEASIPPQPTTSSSSRGYSSSASFRESDVEFLQTEAREWLEAVLEEKLDPHTSLQDLLADGTILYRISLIVKENLGKLKGNAANRPAAAVPSPDVNRTRTSLKYQPYSYVEAFLKVCKDVGLLDLDLFNPSDAVDKKDIRHVCVCLLRLSKKARTLNIHLPDFDNPKHTLLSPPPKHLMPSDVVHNLRDSLQQPSNGPASAKSNIILDLDKEISSSAADLSMGDSESNSVSPEVDSRGLQQPRNALQDPENVGDFSGDLSAMEPKDLDEYVRPVNHNGLSEKPQPVVELGIGTLKASQSPRKSPDALEQYGAKEKGMSRNPKGRYSWFPYAAGVVFVGVLVVMVVARERRRPSLGVYEVQPTDSLAEISRRTGNATWQEL</sequence>
<dbReference type="EnsemblPlants" id="Pp3c16_21630V3.5">
    <property type="protein sequence ID" value="PAC:32986324.CDS.1"/>
    <property type="gene ID" value="Pp3c16_21630"/>
</dbReference>
<evidence type="ECO:0000313" key="6">
    <source>
        <dbReference type="Proteomes" id="UP000006727"/>
    </source>
</evidence>
<dbReference type="AlphaFoldDB" id="A9RE77"/>